<dbReference type="AlphaFoldDB" id="A0A504YEC9"/>
<keyword evidence="2" id="KW-0472">Membrane</keyword>
<feature type="region of interest" description="Disordered" evidence="1">
    <location>
        <begin position="839"/>
        <end position="880"/>
    </location>
</feature>
<feature type="compositionally biased region" description="Basic and acidic residues" evidence="1">
    <location>
        <begin position="931"/>
        <end position="946"/>
    </location>
</feature>
<dbReference type="OrthoDB" id="10027693at2759"/>
<feature type="compositionally biased region" description="Polar residues" evidence="1">
    <location>
        <begin position="70"/>
        <end position="102"/>
    </location>
</feature>
<feature type="region of interest" description="Disordered" evidence="1">
    <location>
        <begin position="922"/>
        <end position="946"/>
    </location>
</feature>
<feature type="compositionally biased region" description="Polar residues" evidence="1">
    <location>
        <begin position="285"/>
        <end position="301"/>
    </location>
</feature>
<feature type="region of interest" description="Disordered" evidence="1">
    <location>
        <begin position="245"/>
        <end position="301"/>
    </location>
</feature>
<dbReference type="Proteomes" id="UP000316759">
    <property type="component" value="Unassembled WGS sequence"/>
</dbReference>
<evidence type="ECO:0000313" key="3">
    <source>
        <dbReference type="EMBL" id="TPP56380.1"/>
    </source>
</evidence>
<feature type="compositionally biased region" description="Basic and acidic residues" evidence="1">
    <location>
        <begin position="758"/>
        <end position="767"/>
    </location>
</feature>
<proteinExistence type="predicted"/>
<feature type="transmembrane region" description="Helical" evidence="2">
    <location>
        <begin position="577"/>
        <end position="595"/>
    </location>
</feature>
<dbReference type="PANTHER" id="PTHR15260">
    <property type="entry name" value="SARCOSPAN"/>
    <property type="match status" value="1"/>
</dbReference>
<protein>
    <submittedName>
        <fullName evidence="3">Uncharacterized protein</fullName>
    </submittedName>
</protein>
<feature type="compositionally biased region" description="Polar residues" evidence="1">
    <location>
        <begin position="813"/>
        <end position="825"/>
    </location>
</feature>
<feature type="compositionally biased region" description="Low complexity" evidence="1">
    <location>
        <begin position="273"/>
        <end position="284"/>
    </location>
</feature>
<comment type="caution">
    <text evidence="3">The sequence shown here is derived from an EMBL/GenBank/DDBJ whole genome shotgun (WGS) entry which is preliminary data.</text>
</comment>
<dbReference type="PANTHER" id="PTHR15260:SF1">
    <property type="entry name" value="SARCOSPAN"/>
    <property type="match status" value="1"/>
</dbReference>
<evidence type="ECO:0000256" key="1">
    <source>
        <dbReference type="SAM" id="MobiDB-lite"/>
    </source>
</evidence>
<feature type="region of interest" description="Disordered" evidence="1">
    <location>
        <begin position="758"/>
        <end position="825"/>
    </location>
</feature>
<accession>A0A504YEC9</accession>
<evidence type="ECO:0000313" key="4">
    <source>
        <dbReference type="Proteomes" id="UP000316759"/>
    </source>
</evidence>
<keyword evidence="2" id="KW-1133">Transmembrane helix</keyword>
<dbReference type="GO" id="GO:0016010">
    <property type="term" value="C:dystrophin-associated glycoprotein complex"/>
    <property type="evidence" value="ECO:0007669"/>
    <property type="project" value="InterPro"/>
</dbReference>
<gene>
    <name evidence="3" type="ORF">FGIG_08303</name>
</gene>
<feature type="transmembrane region" description="Helical" evidence="2">
    <location>
        <begin position="726"/>
        <end position="747"/>
    </location>
</feature>
<reference evidence="3 4" key="1">
    <citation type="submission" date="2019-04" db="EMBL/GenBank/DDBJ databases">
        <title>Annotation for the trematode Fasciola gigantica.</title>
        <authorList>
            <person name="Choi Y.-J."/>
        </authorList>
    </citation>
    <scope>NUCLEOTIDE SEQUENCE [LARGE SCALE GENOMIC DNA]</scope>
    <source>
        <strain evidence="3">Uganda_cow_1</strain>
    </source>
</reference>
<organism evidence="3 4">
    <name type="scientific">Fasciola gigantica</name>
    <name type="common">Giant liver fluke</name>
    <dbReference type="NCBI Taxonomy" id="46835"/>
    <lineage>
        <taxon>Eukaryota</taxon>
        <taxon>Metazoa</taxon>
        <taxon>Spiralia</taxon>
        <taxon>Lophotrochozoa</taxon>
        <taxon>Platyhelminthes</taxon>
        <taxon>Trematoda</taxon>
        <taxon>Digenea</taxon>
        <taxon>Plagiorchiida</taxon>
        <taxon>Echinostomata</taxon>
        <taxon>Echinostomatoidea</taxon>
        <taxon>Fasciolidae</taxon>
        <taxon>Fasciola</taxon>
    </lineage>
</organism>
<feature type="region of interest" description="Disordered" evidence="1">
    <location>
        <begin position="317"/>
        <end position="337"/>
    </location>
</feature>
<feature type="region of interest" description="Disordered" evidence="1">
    <location>
        <begin position="23"/>
        <end position="131"/>
    </location>
</feature>
<feature type="transmembrane region" description="Helical" evidence="2">
    <location>
        <begin position="541"/>
        <end position="565"/>
    </location>
</feature>
<sequence length="946" mass="104735">MTLSVQKNYPFPPAIVIEFPHSSPGNSSYGSREDLEGDSLGALNEMGDGKFSPAVSSPTGKSGHFLLPTFISSKDPTNPRSVSGNQWSTLTEPISEASQNGKASLRGSRHSVNSTAVQNPRGQQSSSKDKSAECALLGVPRTVRSLSHSHSLRSAKSYKEQPACFLYPEEVLKNHHVLSEFGGSMACCGMHPKMEPSFIPYPPRYPLYTHYHAHYPYPVFPHDDLSGSNLSQLSATEPMHERCNPLYVHPNIKGSSSDRPNKTKRSSLTPTYSSSDASSPQLSSNCLLNMSPQSPHSNLSNSFPVAVQMAIPEHLRRTSSMSEYGTAAKPRRSSDTDFTRYGQLVTREPSRPRSRPTGRRVHRHFSLTQGPCYAAHTHELSPASFYLNPPNGLTSQNSPYYMRSPLSHRRHTHEVDVKPYCLQPPPLHVRRARSVNCQTLGELITNTSTPGQQLQSSCTSCLKSGLRCTCRANTSTCSVRIPPPNDTRTSSVLGSETDTEAVKLWIEDDGDDNEEEEEYTRTDKQVFTNRRSSRGLCFCQLIVLLVSMQISLGLAATGLGLYLRWRVPLLPLEECSFWAALPISITGFIGTYFCFQRRISRKNPQITLAIRRIAGVLSLISCILCLVASIFSGQKGSLIATYGTDCIPSNPLYSVHNSSIKNNNNSNNSLERKPDYDLGFEQQCCIDGVDRMSEPLCQCFNVRNQLMWSYRGIACRYLFSSVKDYLILQSALMAVGTGVCLWFWVVLTEQFQPVKRTDNENKTDKKCSMSSVKNSLGETTTTSLDGKRYSSETNSDSKLRGSSHKSAIGVDSQCASPMETTTRSTPVMKTLATNCMNGTAVPVGKTDQPNKQTSGSHSLNSVDSSESTNHPHPSHHPYPHHHLLQHYSQISRQKLPTPNDIPSHLHSTSIDETVTLTKSPEIANQPVSDFSPHERNDHIRQNKELE</sequence>
<keyword evidence="4" id="KW-1185">Reference proteome</keyword>
<feature type="compositionally biased region" description="Polar residues" evidence="1">
    <location>
        <begin position="768"/>
        <end position="784"/>
    </location>
</feature>
<evidence type="ECO:0000256" key="2">
    <source>
        <dbReference type="SAM" id="Phobius"/>
    </source>
</evidence>
<dbReference type="GO" id="GO:0042383">
    <property type="term" value="C:sarcolemma"/>
    <property type="evidence" value="ECO:0007669"/>
    <property type="project" value="TreeGrafter"/>
</dbReference>
<keyword evidence="2" id="KW-0812">Transmembrane</keyword>
<feature type="compositionally biased region" description="Polar residues" evidence="1">
    <location>
        <begin position="110"/>
        <end position="126"/>
    </location>
</feature>
<feature type="transmembrane region" description="Helical" evidence="2">
    <location>
        <begin position="616"/>
        <end position="633"/>
    </location>
</feature>
<feature type="compositionally biased region" description="Polar residues" evidence="1">
    <location>
        <begin position="847"/>
        <end position="868"/>
    </location>
</feature>
<name>A0A504YEC9_FASGI</name>
<feature type="compositionally biased region" description="Basic and acidic residues" evidence="1">
    <location>
        <begin position="785"/>
        <end position="799"/>
    </location>
</feature>
<dbReference type="InterPro" id="IPR030429">
    <property type="entry name" value="Sarcospan"/>
</dbReference>
<dbReference type="EMBL" id="SUNJ01014602">
    <property type="protein sequence ID" value="TPP56380.1"/>
    <property type="molecule type" value="Genomic_DNA"/>
</dbReference>